<accession>A0ABS0QZ07</accession>
<comment type="function">
    <text evidence="5">Catalyzes two reactions in de novo purine nucleotide biosynthesis. Catalyzes the breakdown of 5-aminoimidazole- (N-succinylocarboxamide) ribotide (SAICAR or 2-[5-amino-1-(5-phospho-beta-D-ribosyl)imidazole-4-carboxamido]succinate) to 5-aminoimidazole-4-carboxamide ribotide (AICAR or 5-amino-1-(5-phospho-beta-D-ribosyl)imidazole-4-carboxamide) and fumarate, and of adenylosuccinate (ADS or N(6)-(1,2-dicarboxyethyl)-AMP) to adenosine monophosphate (AMP) and fumarate.</text>
</comment>
<dbReference type="PANTHER" id="PTHR43411:SF1">
    <property type="entry name" value="ADENYLOSUCCINATE LYASE"/>
    <property type="match status" value="1"/>
</dbReference>
<dbReference type="Gene3D" id="1.10.275.10">
    <property type="entry name" value="Fumarase/aspartase (N-terminal domain)"/>
    <property type="match status" value="1"/>
</dbReference>
<evidence type="ECO:0000256" key="2">
    <source>
        <dbReference type="ARBA" id="ARBA00004734"/>
    </source>
</evidence>
<evidence type="ECO:0000313" key="8">
    <source>
        <dbReference type="EMBL" id="MBI0143367.1"/>
    </source>
</evidence>
<evidence type="ECO:0000256" key="3">
    <source>
        <dbReference type="ARBA" id="ARBA00022755"/>
    </source>
</evidence>
<dbReference type="InterPro" id="IPR024083">
    <property type="entry name" value="Fumarase/histidase_N"/>
</dbReference>
<comment type="pathway">
    <text evidence="2">Purine metabolism; AMP biosynthesis via de novo pathway; AMP from IMP: step 2/2.</text>
</comment>
<keyword evidence="9" id="KW-1185">Reference proteome</keyword>
<organism evidence="8 9">
    <name type="scientific">Bifidobacterium choladohabitans</name>
    <dbReference type="NCBI Taxonomy" id="2750947"/>
    <lineage>
        <taxon>Bacteria</taxon>
        <taxon>Bacillati</taxon>
        <taxon>Actinomycetota</taxon>
        <taxon>Actinomycetes</taxon>
        <taxon>Bifidobacteriales</taxon>
        <taxon>Bifidobacteriaceae</taxon>
        <taxon>Bifidobacterium</taxon>
    </lineage>
</organism>
<dbReference type="Pfam" id="PF08328">
    <property type="entry name" value="ASL_C"/>
    <property type="match status" value="1"/>
</dbReference>
<keyword evidence="4 8" id="KW-0456">Lyase</keyword>
<evidence type="ECO:0000313" key="9">
    <source>
        <dbReference type="Proteomes" id="UP000700855"/>
    </source>
</evidence>
<dbReference type="EC" id="4.3.2.2" evidence="8"/>
<protein>
    <submittedName>
        <fullName evidence="8">Adenylosuccinate lyase</fullName>
        <ecNumber evidence="8">4.3.2.2</ecNumber>
    </submittedName>
</protein>
<dbReference type="SUPFAM" id="SSF48557">
    <property type="entry name" value="L-aspartase-like"/>
    <property type="match status" value="1"/>
</dbReference>
<evidence type="ECO:0000259" key="6">
    <source>
        <dbReference type="Pfam" id="PF00206"/>
    </source>
</evidence>
<dbReference type="InterPro" id="IPR008948">
    <property type="entry name" value="L-Aspartase-like"/>
</dbReference>
<dbReference type="PANTHER" id="PTHR43411">
    <property type="entry name" value="ADENYLOSUCCINATE LYASE"/>
    <property type="match status" value="1"/>
</dbReference>
<dbReference type="Proteomes" id="UP000700855">
    <property type="component" value="Unassembled WGS sequence"/>
</dbReference>
<gene>
    <name evidence="8" type="primary">purB</name>
    <name evidence="8" type="ORF">H3U98_00995</name>
</gene>
<dbReference type="Pfam" id="PF00206">
    <property type="entry name" value="Lyase_1"/>
    <property type="match status" value="1"/>
</dbReference>
<feature type="domain" description="Adenylosuccinate lyase PurB C-terminal" evidence="7">
    <location>
        <begin position="350"/>
        <end position="469"/>
    </location>
</feature>
<evidence type="ECO:0000256" key="1">
    <source>
        <dbReference type="ARBA" id="ARBA00004706"/>
    </source>
</evidence>
<dbReference type="InterPro" id="IPR020557">
    <property type="entry name" value="Fumarate_lyase_CS"/>
</dbReference>
<evidence type="ECO:0000256" key="4">
    <source>
        <dbReference type="ARBA" id="ARBA00023239"/>
    </source>
</evidence>
<feature type="domain" description="Fumarate lyase N-terminal" evidence="6">
    <location>
        <begin position="17"/>
        <end position="328"/>
    </location>
</feature>
<reference evidence="8 9" key="1">
    <citation type="submission" date="2020-07" db="EMBL/GenBank/DDBJ databases">
        <title>Isolated bacteria genomes of Apis mellifera.</title>
        <authorList>
            <person name="Wu J."/>
            <person name="Zheng H."/>
        </authorList>
    </citation>
    <scope>NUCLEOTIDE SEQUENCE [LARGE SCALE GENOMIC DNA]</scope>
    <source>
        <strain evidence="8 9">W8116</strain>
    </source>
</reference>
<evidence type="ECO:0000259" key="7">
    <source>
        <dbReference type="Pfam" id="PF08328"/>
    </source>
</evidence>
<dbReference type="Gene3D" id="1.10.40.30">
    <property type="entry name" value="Fumarase/aspartase (C-terminal domain)"/>
    <property type="match status" value="1"/>
</dbReference>
<dbReference type="Gene3D" id="1.20.200.10">
    <property type="entry name" value="Fumarase/aspartase (Central domain)"/>
    <property type="match status" value="1"/>
</dbReference>
<proteinExistence type="predicted"/>
<dbReference type="InterPro" id="IPR022761">
    <property type="entry name" value="Fumarate_lyase_N"/>
</dbReference>
<comment type="pathway">
    <text evidence="1">Purine metabolism; IMP biosynthesis via de novo pathway; 5-amino-1-(5-phospho-D-ribosyl)imidazole-4-carboxamide from 5-amino-1-(5-phospho-D-ribosyl)imidazole-4-carboxylate: step 2/2.</text>
</comment>
<dbReference type="NCBIfam" id="NF006764">
    <property type="entry name" value="PRK09285.1"/>
    <property type="match status" value="1"/>
</dbReference>
<comment type="caution">
    <text evidence="8">The sequence shown here is derived from an EMBL/GenBank/DDBJ whole genome shotgun (WGS) entry which is preliminary data.</text>
</comment>
<dbReference type="GO" id="GO:0016829">
    <property type="term" value="F:lyase activity"/>
    <property type="evidence" value="ECO:0007669"/>
    <property type="project" value="UniProtKB-KW"/>
</dbReference>
<evidence type="ECO:0000256" key="5">
    <source>
        <dbReference type="ARBA" id="ARBA00025012"/>
    </source>
</evidence>
<dbReference type="InterPro" id="IPR013539">
    <property type="entry name" value="PurB_C"/>
</dbReference>
<dbReference type="RefSeq" id="WP_198205518.1">
    <property type="nucleotide sequence ID" value="NZ_JACFSA010000001.1"/>
</dbReference>
<dbReference type="EMBL" id="JACFSA010000001">
    <property type="protein sequence ID" value="MBI0143367.1"/>
    <property type="molecule type" value="Genomic_DNA"/>
</dbReference>
<dbReference type="PROSITE" id="PS00163">
    <property type="entry name" value="FUMARATE_LYASES"/>
    <property type="match status" value="1"/>
</dbReference>
<dbReference type="InterPro" id="IPR047136">
    <property type="entry name" value="PurB_bact"/>
</dbReference>
<dbReference type="InterPro" id="IPR000362">
    <property type="entry name" value="Fumarate_lyase_fam"/>
</dbReference>
<dbReference type="PRINTS" id="PR00149">
    <property type="entry name" value="FUMRATELYASE"/>
</dbReference>
<keyword evidence="3" id="KW-0658">Purine biosynthesis</keyword>
<sequence length="481" mass="53575">MNLSRITPVIPLNPLDGRYRRQTDDLVDFLSEPALNRERMRVEVEWMIMLANGYQGNGQHPVLPGVEPLTEAEMAYLRAIPEDFDADGITELAGIEAQTHHDVKAVEYYIDRRLEAAATALGPECQLPGLAPLVHFACTSEDINNLAYARCIRSGVEQVWLPKATRIEEHLATMAEQYRDLPMLALTHGQPATPTTLGKEMAVYVHRLHRQLDRIRNQDYMGKMNGATGTFGAHLAALPQVDWIDLTRTFIVERMGLVWNPLTTQIESHDWQAELFSNIAHLGRILHNLAVDVWMYISRGVFAQEPVKGATGSSTMPHKVNPIRFENAEANLEISGALLDTLAATLTETRWQRDLTDSTTQRNIGSALGYSLLALDNLDGGLQTIHPDKALMARELNSNWEVLGEPIQTAMRAAGLAGRSGMDHPYEQVKELMRGKRIGREDVEHFIDGLDLDQDTASRLKALTPATYTGAAGTLVDFDRD</sequence>
<name>A0ABS0QZ07_9BIFI</name>